<accession>A0A1A8XSE4</accession>
<organism evidence="1 2">
    <name type="scientific">Candidatus Accumulibacter aalborgensis</name>
    <dbReference type="NCBI Taxonomy" id="1860102"/>
    <lineage>
        <taxon>Bacteria</taxon>
        <taxon>Pseudomonadati</taxon>
        <taxon>Pseudomonadota</taxon>
        <taxon>Betaproteobacteria</taxon>
        <taxon>Candidatus Accumulibacter</taxon>
    </lineage>
</organism>
<name>A0A1A8XSE4_9PROT</name>
<sequence>MRGKALGKLLRKVPSLPPDRFLKSV</sequence>
<protein>
    <submittedName>
        <fullName evidence="1">Uncharacterized protein</fullName>
    </submittedName>
</protein>
<dbReference type="STRING" id="1860102.ACCAA_480006"/>
<dbReference type="Proteomes" id="UP000199169">
    <property type="component" value="Unassembled WGS sequence"/>
</dbReference>
<proteinExistence type="predicted"/>
<reference evidence="2" key="1">
    <citation type="submission" date="2016-06" db="EMBL/GenBank/DDBJ databases">
        <authorList>
            <person name="McIlroy S.J."/>
            <person name="Karst S.M."/>
            <person name="Albertsen M."/>
        </authorList>
    </citation>
    <scope>NUCLEOTIDE SEQUENCE [LARGE SCALE GENOMIC DNA]</scope>
</reference>
<dbReference type="EMBL" id="FLQX01000125">
    <property type="protein sequence ID" value="SBT07636.1"/>
    <property type="molecule type" value="Genomic_DNA"/>
</dbReference>
<dbReference type="AlphaFoldDB" id="A0A1A8XSE4"/>
<evidence type="ECO:0000313" key="2">
    <source>
        <dbReference type="Proteomes" id="UP000199169"/>
    </source>
</evidence>
<evidence type="ECO:0000313" key="1">
    <source>
        <dbReference type="EMBL" id="SBT07636.1"/>
    </source>
</evidence>
<keyword evidence="2" id="KW-1185">Reference proteome</keyword>
<gene>
    <name evidence="1" type="ORF">ACCAA_480006</name>
</gene>